<proteinExistence type="inferred from homology"/>
<dbReference type="Proteomes" id="UP001183535">
    <property type="component" value="Unassembled WGS sequence"/>
</dbReference>
<accession>A0ABD5F1B7</accession>
<dbReference type="EMBL" id="JAVRES010000027">
    <property type="protein sequence ID" value="MDT0439462.1"/>
    <property type="molecule type" value="Genomic_DNA"/>
</dbReference>
<evidence type="ECO:0000313" key="3">
    <source>
        <dbReference type="EMBL" id="MDT0439462.1"/>
    </source>
</evidence>
<comment type="caution">
    <text evidence="3">The sequence shown here is derived from an EMBL/GenBank/DDBJ whole genome shotgun (WGS) entry which is preliminary data.</text>
</comment>
<protein>
    <submittedName>
        <fullName evidence="3">Universal stress protein</fullName>
    </submittedName>
</protein>
<dbReference type="InterPro" id="IPR014729">
    <property type="entry name" value="Rossmann-like_a/b/a_fold"/>
</dbReference>
<dbReference type="Pfam" id="PF00582">
    <property type="entry name" value="Usp"/>
    <property type="match status" value="2"/>
</dbReference>
<dbReference type="AlphaFoldDB" id="A0ABD5F1B7"/>
<dbReference type="InterPro" id="IPR006016">
    <property type="entry name" value="UspA"/>
</dbReference>
<feature type="domain" description="UspA" evidence="2">
    <location>
        <begin position="2"/>
        <end position="139"/>
    </location>
</feature>
<name>A0ABD5F1B7_9ACTN</name>
<dbReference type="PRINTS" id="PR01438">
    <property type="entry name" value="UNVRSLSTRESS"/>
</dbReference>
<organism evidence="3 4">
    <name type="scientific">Streptomyces doudnae</name>
    <dbReference type="NCBI Taxonomy" id="3075536"/>
    <lineage>
        <taxon>Bacteria</taxon>
        <taxon>Bacillati</taxon>
        <taxon>Actinomycetota</taxon>
        <taxon>Actinomycetes</taxon>
        <taxon>Kitasatosporales</taxon>
        <taxon>Streptomycetaceae</taxon>
        <taxon>Streptomyces</taxon>
    </lineage>
</organism>
<keyword evidence="4" id="KW-1185">Reference proteome</keyword>
<dbReference type="Gene3D" id="3.40.50.620">
    <property type="entry name" value="HUPs"/>
    <property type="match status" value="2"/>
</dbReference>
<evidence type="ECO:0000313" key="4">
    <source>
        <dbReference type="Proteomes" id="UP001183535"/>
    </source>
</evidence>
<evidence type="ECO:0000256" key="1">
    <source>
        <dbReference type="ARBA" id="ARBA00008791"/>
    </source>
</evidence>
<dbReference type="PANTHER" id="PTHR46268:SF6">
    <property type="entry name" value="UNIVERSAL STRESS PROTEIN UP12"/>
    <property type="match status" value="1"/>
</dbReference>
<feature type="domain" description="UspA" evidence="2">
    <location>
        <begin position="166"/>
        <end position="288"/>
    </location>
</feature>
<reference evidence="4" key="1">
    <citation type="submission" date="2023-07" db="EMBL/GenBank/DDBJ databases">
        <title>30 novel species of actinomycetes from the DSMZ collection.</title>
        <authorList>
            <person name="Nouioui I."/>
        </authorList>
    </citation>
    <scope>NUCLEOTIDE SEQUENCE [LARGE SCALE GENOMIC DNA]</scope>
    <source>
        <strain evidence="4">DSM 41981</strain>
    </source>
</reference>
<dbReference type="RefSeq" id="WP_093836382.1">
    <property type="nucleotide sequence ID" value="NZ_JAVRES010000027.1"/>
</dbReference>
<dbReference type="PANTHER" id="PTHR46268">
    <property type="entry name" value="STRESS RESPONSE PROTEIN NHAX"/>
    <property type="match status" value="1"/>
</dbReference>
<dbReference type="InterPro" id="IPR006015">
    <property type="entry name" value="Universal_stress_UspA"/>
</dbReference>
<gene>
    <name evidence="3" type="ORF">RM877_32850</name>
</gene>
<comment type="similarity">
    <text evidence="1">Belongs to the universal stress protein A family.</text>
</comment>
<sequence length="291" mass="30488">MNPPLVVGVDGSQAGLRAVDRAVDEAALRGVPLRVVYASRWEHYEGVSPTGDPRTPPDQALAENIVRAAARRARRRRTGVEIVTDVLPEDPAYGLLRESAGAAALVLGTRGRSGVVETLLGSVASEVAARSACPVVVVRGSHDNRVRPAEGVGPVVLGLGARGPDSAALRFALQEARLRGAPLDAVRAWRPPLRPAPGPAFSTAGPDHPAEREAAEALAATVRDAPADVRLRPHAVEGRPREVLLDASREAGLLVVGARRPPGHTGPWSGRIAHTVLHRSACPVAVVPERA</sequence>
<evidence type="ECO:0000259" key="2">
    <source>
        <dbReference type="Pfam" id="PF00582"/>
    </source>
</evidence>
<dbReference type="SUPFAM" id="SSF52402">
    <property type="entry name" value="Adenine nucleotide alpha hydrolases-like"/>
    <property type="match status" value="2"/>
</dbReference>